<keyword evidence="3" id="KW-0813">Transport</keyword>
<feature type="binding site" evidence="14">
    <location>
        <position position="442"/>
    </location>
    <ligand>
        <name>ATP</name>
        <dbReference type="ChEBI" id="CHEBI:30616"/>
    </ligand>
</feature>
<dbReference type="EMBL" id="JBEDUW010000006">
    <property type="protein sequence ID" value="KAK9921040.1"/>
    <property type="molecule type" value="Genomic_DNA"/>
</dbReference>
<reference evidence="18 19" key="1">
    <citation type="journal article" date="2023" name="G3 (Bethesda)">
        <title>A chromosome-length genome assembly and annotation of blackberry (Rubus argutus, cv. 'Hillquist').</title>
        <authorList>
            <person name="Bruna T."/>
            <person name="Aryal R."/>
            <person name="Dudchenko O."/>
            <person name="Sargent D.J."/>
            <person name="Mead D."/>
            <person name="Buti M."/>
            <person name="Cavallini A."/>
            <person name="Hytonen T."/>
            <person name="Andres J."/>
            <person name="Pham M."/>
            <person name="Weisz D."/>
            <person name="Mascagni F."/>
            <person name="Usai G."/>
            <person name="Natali L."/>
            <person name="Bassil N."/>
            <person name="Fernandez G.E."/>
            <person name="Lomsadze A."/>
            <person name="Armour M."/>
            <person name="Olukolu B."/>
            <person name="Poorten T."/>
            <person name="Britton C."/>
            <person name="Davik J."/>
            <person name="Ashrafi H."/>
            <person name="Aiden E.L."/>
            <person name="Borodovsky M."/>
            <person name="Worthington M."/>
        </authorList>
    </citation>
    <scope>NUCLEOTIDE SEQUENCE [LARGE SCALE GENOMIC DNA]</scope>
    <source>
        <strain evidence="18">PI 553951</strain>
    </source>
</reference>
<evidence type="ECO:0000256" key="12">
    <source>
        <dbReference type="ARBA" id="ARBA00034036"/>
    </source>
</evidence>
<feature type="binding site" evidence="14">
    <location>
        <position position="513"/>
    </location>
    <ligand>
        <name>ATP</name>
        <dbReference type="ChEBI" id="CHEBI:30616"/>
    </ligand>
</feature>
<dbReference type="Gene3D" id="2.70.150.10">
    <property type="entry name" value="Calcium-transporting ATPase, cytoplasmic transduction domain A"/>
    <property type="match status" value="1"/>
</dbReference>
<comment type="caution">
    <text evidence="18">The sequence shown here is derived from an EMBL/GenBank/DDBJ whole genome shotgun (WGS) entry which is preliminary data.</text>
</comment>
<dbReference type="SFLD" id="SFLDG00002">
    <property type="entry name" value="C1.7:_P-type_atpase_like"/>
    <property type="match status" value="1"/>
</dbReference>
<dbReference type="SUPFAM" id="SSF56784">
    <property type="entry name" value="HAD-like"/>
    <property type="match status" value="1"/>
</dbReference>
<keyword evidence="6 14" id="KW-0547">Nucleotide-binding</keyword>
<comment type="catalytic activity">
    <reaction evidence="12 16">
        <text>ATP + H2O + phospholipidSide 1 = ADP + phosphate + phospholipidSide 2.</text>
        <dbReference type="EC" id="7.6.2.1"/>
    </reaction>
</comment>
<keyword evidence="19" id="KW-1185">Reference proteome</keyword>
<feature type="binding site" evidence="14">
    <location>
        <position position="490"/>
    </location>
    <ligand>
        <name>ATP</name>
        <dbReference type="ChEBI" id="CHEBI:30616"/>
    </ligand>
</feature>
<feature type="binding site" evidence="15">
    <location>
        <position position="380"/>
    </location>
    <ligand>
        <name>Mg(2+)</name>
        <dbReference type="ChEBI" id="CHEBI:18420"/>
    </ligand>
</feature>
<feature type="binding site" evidence="14">
    <location>
        <position position="762"/>
    </location>
    <ligand>
        <name>ATP</name>
        <dbReference type="ChEBI" id="CHEBI:30616"/>
    </ligand>
</feature>
<name>A0AAW1WAK2_RUBAR</name>
<feature type="transmembrane region" description="Helical" evidence="16">
    <location>
        <begin position="963"/>
        <end position="985"/>
    </location>
</feature>
<dbReference type="PANTHER" id="PTHR24092:SF180">
    <property type="entry name" value="PHOSPHOLIPID-TRANSPORTING ATPASE DNF1-RELATED"/>
    <property type="match status" value="1"/>
</dbReference>
<evidence type="ECO:0000313" key="18">
    <source>
        <dbReference type="EMBL" id="KAK9921040.1"/>
    </source>
</evidence>
<dbReference type="InterPro" id="IPR032631">
    <property type="entry name" value="P-type_ATPase_N"/>
</dbReference>
<dbReference type="InterPro" id="IPR044492">
    <property type="entry name" value="P_typ_ATPase_HD_dom"/>
</dbReference>
<dbReference type="NCBIfam" id="TIGR01494">
    <property type="entry name" value="ATPase_P-type"/>
    <property type="match status" value="1"/>
</dbReference>
<keyword evidence="7 14" id="KW-0067">ATP-binding</keyword>
<dbReference type="PANTHER" id="PTHR24092">
    <property type="entry name" value="PROBABLE PHOSPHOLIPID-TRANSPORTING ATPASE"/>
    <property type="match status" value="1"/>
</dbReference>
<dbReference type="SFLD" id="SFLDS00003">
    <property type="entry name" value="Haloacid_Dehalogenase"/>
    <property type="match status" value="1"/>
</dbReference>
<keyword evidence="5 15" id="KW-0479">Metal-binding</keyword>
<evidence type="ECO:0000256" key="1">
    <source>
        <dbReference type="ARBA" id="ARBA00004127"/>
    </source>
</evidence>
<dbReference type="Gene3D" id="3.40.1110.10">
    <property type="entry name" value="Calcium-transporting ATPase, cytoplasmic domain N"/>
    <property type="match status" value="1"/>
</dbReference>
<dbReference type="GO" id="GO:0005886">
    <property type="term" value="C:plasma membrane"/>
    <property type="evidence" value="ECO:0007669"/>
    <property type="project" value="TreeGrafter"/>
</dbReference>
<evidence type="ECO:0000256" key="9">
    <source>
        <dbReference type="ARBA" id="ARBA00022967"/>
    </source>
</evidence>
<dbReference type="Gene3D" id="3.10.200.10">
    <property type="entry name" value="Alpha carbonic anhydrase"/>
    <property type="match status" value="1"/>
</dbReference>
<dbReference type="AlphaFoldDB" id="A0AAW1WAK2"/>
<dbReference type="SFLD" id="SFLDF00027">
    <property type="entry name" value="p-type_atpase"/>
    <property type="match status" value="1"/>
</dbReference>
<comment type="similarity">
    <text evidence="2 16">Belongs to the cation transport ATPase (P-type) (TC 3.A.3) family. Type IV subfamily.</text>
</comment>
<accession>A0AAW1WAK2</accession>
<dbReference type="Gene3D" id="3.40.50.1000">
    <property type="entry name" value="HAD superfamily/HAD-like"/>
    <property type="match status" value="1"/>
</dbReference>
<dbReference type="InterPro" id="IPR023298">
    <property type="entry name" value="ATPase_P-typ_TM_dom_sf"/>
</dbReference>
<feature type="transmembrane region" description="Helical" evidence="16">
    <location>
        <begin position="991"/>
        <end position="1014"/>
    </location>
</feature>
<feature type="binding site" evidence="14">
    <location>
        <position position="631"/>
    </location>
    <ligand>
        <name>ATP</name>
        <dbReference type="ChEBI" id="CHEBI:30616"/>
    </ligand>
</feature>
<evidence type="ECO:0000256" key="11">
    <source>
        <dbReference type="ARBA" id="ARBA00023136"/>
    </source>
</evidence>
<dbReference type="GO" id="GO:0140326">
    <property type="term" value="F:ATPase-coupled intramembrane lipid transporter activity"/>
    <property type="evidence" value="ECO:0007669"/>
    <property type="project" value="UniProtKB-EC"/>
</dbReference>
<feature type="binding site" evidence="14">
    <location>
        <position position="381"/>
    </location>
    <ligand>
        <name>ATP</name>
        <dbReference type="ChEBI" id="CHEBI:30616"/>
    </ligand>
</feature>
<dbReference type="GO" id="GO:0048194">
    <property type="term" value="P:Golgi vesicle budding"/>
    <property type="evidence" value="ECO:0007669"/>
    <property type="project" value="TreeGrafter"/>
</dbReference>
<dbReference type="InterPro" id="IPR001757">
    <property type="entry name" value="P_typ_ATPase"/>
</dbReference>
<feature type="transmembrane region" description="Helical" evidence="16">
    <location>
        <begin position="310"/>
        <end position="333"/>
    </location>
</feature>
<dbReference type="SUPFAM" id="SSF81653">
    <property type="entry name" value="Calcium ATPase, transduction domain A"/>
    <property type="match status" value="1"/>
</dbReference>
<dbReference type="PROSITE" id="PS00154">
    <property type="entry name" value="ATPASE_E1_E2"/>
    <property type="match status" value="1"/>
</dbReference>
<feature type="binding site" evidence="14">
    <location>
        <position position="382"/>
    </location>
    <ligand>
        <name>ATP</name>
        <dbReference type="ChEBI" id="CHEBI:30616"/>
    </ligand>
</feature>
<evidence type="ECO:0000256" key="4">
    <source>
        <dbReference type="ARBA" id="ARBA00022692"/>
    </source>
</evidence>
<dbReference type="SUPFAM" id="SSF81660">
    <property type="entry name" value="Metal cation-transporting ATPase, ATP-binding domain N"/>
    <property type="match status" value="1"/>
</dbReference>
<feature type="transmembrane region" description="Helical" evidence="16">
    <location>
        <begin position="856"/>
        <end position="878"/>
    </location>
</feature>
<evidence type="ECO:0000256" key="14">
    <source>
        <dbReference type="PIRSR" id="PIRSR606539-2"/>
    </source>
</evidence>
<evidence type="ECO:0000256" key="5">
    <source>
        <dbReference type="ARBA" id="ARBA00022723"/>
    </source>
</evidence>
<feature type="binding site" evidence="15">
    <location>
        <position position="763"/>
    </location>
    <ligand>
        <name>Mg(2+)</name>
        <dbReference type="ChEBI" id="CHEBI:18420"/>
    </ligand>
</feature>
<feature type="transmembrane region" description="Helical" evidence="16">
    <location>
        <begin position="931"/>
        <end position="951"/>
    </location>
</feature>
<feature type="binding site" evidence="14">
    <location>
        <position position="763"/>
    </location>
    <ligand>
        <name>ATP</name>
        <dbReference type="ChEBI" id="CHEBI:30616"/>
    </ligand>
</feature>
<keyword evidence="10 16" id="KW-1133">Transmembrane helix</keyword>
<dbReference type="Pfam" id="PF00194">
    <property type="entry name" value="Carb_anhydrase"/>
    <property type="match status" value="1"/>
</dbReference>
<evidence type="ECO:0000256" key="6">
    <source>
        <dbReference type="ARBA" id="ARBA00022741"/>
    </source>
</evidence>
<dbReference type="Pfam" id="PF16212">
    <property type="entry name" value="PhoLip_ATPase_C"/>
    <property type="match status" value="1"/>
</dbReference>
<evidence type="ECO:0000256" key="10">
    <source>
        <dbReference type="ARBA" id="ARBA00022989"/>
    </source>
</evidence>
<dbReference type="EC" id="7.6.2.1" evidence="16"/>
<evidence type="ECO:0000259" key="17">
    <source>
        <dbReference type="PROSITE" id="PS51144"/>
    </source>
</evidence>
<sequence length="1121" mass="126993">MTCRTIHFNDRNATSVKFVGNSISTTKYTPYNFLLKGIIQQFKRHANLFFLATSILSLLPFSPVNSLSNWVPLTTVIIASLIKEAYEDWQRFQNDRKVNEATVAIWRGRGLESISWKKLKVGDIVRVYKNAFFPADLLFLSCADKDGVCHIETANLDGESHLKAKQALAVTQNLLGSKFEVQCEPPNNSLYTFTGDLILGDGKFALSPNQILLRGCSLRNIEYIDGAVLFTGHETKMMMNSMNVPFKRSTLEKKLNQLMLALFITLMVMTLIGAIGRIVFSKYKYYYLGLRGKHGENSSYLMFDPDSHFLAYYLVMCNLIALYSTVIPLSLYISIEMIKFVQSTQFINKDPLMYHGNTPALARTSNMIEELGQVEYILSDKTGTLTRNMMEFSKCSFGGELYEAGKLDRGTVEKNMEFFRCLAICHSVICVDDNYHSASPDEIALVIAAKEFGFEFCRRTFDGICVRESNFEQNGDPEYVECKILNVFEFNSTRKRQSIICRYPCGRLVLYCKGSDDVILKKLADGQDNLKDSISIHLRQFGCSGLRTLCLAYKVLDKYAYESWNKKYVKAVGAQNILEDGHKQLDKVQELIEKDLTLIGCTAVEDKLQEGVPACIQSLTRAGIKIWVMTGDKMETTISIAHACKLINDQMKQFIISSETYADMNSGSQVNQDQIEQEIENKISGYLSEAKGSQENSKFALVIDGNCLVYALSPRLRSMLLDLSLTCDSVVCCRVSPLQKAQVTSMVKGAEKITLSIGDGANDVSMILAANVGIGISGQEGTQAVMASDFSIAQFRFLTDLLLVHGRWSYIRLCKVISYFICKNLTFALTQFWFTFHTGFSGQGFYDDWFQSLYNVIFTALPVIVIGLFEKDVSAILLRKYPELYSEGIKNAFFNWRLVTFWFLSSVYQSLIIFHLVILSGDKAQNSSCHLFGIWEVSTMAYTLVIVTVNLRVLLISSSITKLHIYSIALSIVVFFIFTFIYYLMDSKKNIFVLMTTLHFYRTLFVGPIVALLFDFIHQGMQRWFFPYKYQIIQERKLSSREDERDFDYVEGSKKGPSQWGDIKKAWEACKNRGMQSPIDLSSQRVQVNPSLAELKITHKPSNATLKNRGHDIKLGWAGDA</sequence>
<dbReference type="GO" id="GO:0045332">
    <property type="term" value="P:phospholipid translocation"/>
    <property type="evidence" value="ECO:0007669"/>
    <property type="project" value="TreeGrafter"/>
</dbReference>
<feature type="domain" description="Alpha-carbonic anhydrase" evidence="17">
    <location>
        <begin position="1045"/>
        <end position="1121"/>
    </location>
</feature>
<dbReference type="CDD" id="cd02073">
    <property type="entry name" value="P-type_ATPase_APLT_Dnf-like"/>
    <property type="match status" value="1"/>
</dbReference>
<dbReference type="InterPro" id="IPR036412">
    <property type="entry name" value="HAD-like_sf"/>
</dbReference>
<comment type="cofactor">
    <cofactor evidence="15">
        <name>Mg(2+)</name>
        <dbReference type="ChEBI" id="CHEBI:18420"/>
    </cofactor>
</comment>
<organism evidence="18 19">
    <name type="scientific">Rubus argutus</name>
    <name type="common">Southern blackberry</name>
    <dbReference type="NCBI Taxonomy" id="59490"/>
    <lineage>
        <taxon>Eukaryota</taxon>
        <taxon>Viridiplantae</taxon>
        <taxon>Streptophyta</taxon>
        <taxon>Embryophyta</taxon>
        <taxon>Tracheophyta</taxon>
        <taxon>Spermatophyta</taxon>
        <taxon>Magnoliopsida</taxon>
        <taxon>eudicotyledons</taxon>
        <taxon>Gunneridae</taxon>
        <taxon>Pentapetalae</taxon>
        <taxon>rosids</taxon>
        <taxon>fabids</taxon>
        <taxon>Rosales</taxon>
        <taxon>Rosaceae</taxon>
        <taxon>Rosoideae</taxon>
        <taxon>Rosoideae incertae sedis</taxon>
        <taxon>Rubus</taxon>
    </lineage>
</organism>
<dbReference type="InterPro" id="IPR032630">
    <property type="entry name" value="P_typ_ATPase_c"/>
</dbReference>
<dbReference type="Proteomes" id="UP001457282">
    <property type="component" value="Unassembled WGS sequence"/>
</dbReference>
<dbReference type="PRINTS" id="PR00119">
    <property type="entry name" value="CATATPASE"/>
</dbReference>
<gene>
    <name evidence="18" type="ORF">M0R45_029570</name>
</gene>
<evidence type="ECO:0000313" key="19">
    <source>
        <dbReference type="Proteomes" id="UP001457282"/>
    </source>
</evidence>
<keyword evidence="8 15" id="KW-0460">Magnesium</keyword>
<evidence type="ECO:0000256" key="16">
    <source>
        <dbReference type="RuleBase" id="RU362033"/>
    </source>
</evidence>
<feature type="transmembrane region" description="Helical" evidence="16">
    <location>
        <begin position="816"/>
        <end position="836"/>
    </location>
</feature>
<feature type="binding site" evidence="14">
    <location>
        <position position="630"/>
    </location>
    <ligand>
        <name>ATP</name>
        <dbReference type="ChEBI" id="CHEBI:30616"/>
    </ligand>
</feature>
<feature type="binding site" evidence="15">
    <location>
        <position position="382"/>
    </location>
    <ligand>
        <name>Mg(2+)</name>
        <dbReference type="ChEBI" id="CHEBI:18420"/>
    </ligand>
</feature>
<keyword evidence="11 16" id="KW-0472">Membrane</keyword>
<evidence type="ECO:0000256" key="2">
    <source>
        <dbReference type="ARBA" id="ARBA00008109"/>
    </source>
</evidence>
<feature type="binding site" evidence="15">
    <location>
        <position position="759"/>
    </location>
    <ligand>
        <name>Mg(2+)</name>
        <dbReference type="ChEBI" id="CHEBI:18420"/>
    </ligand>
</feature>
<dbReference type="GO" id="GO:0000139">
    <property type="term" value="C:Golgi membrane"/>
    <property type="evidence" value="ECO:0007669"/>
    <property type="project" value="GOC"/>
</dbReference>
<keyword evidence="9 16" id="KW-1278">Translocase</keyword>
<dbReference type="InterPro" id="IPR001148">
    <property type="entry name" value="CA_dom"/>
</dbReference>
<feature type="binding site" evidence="14">
    <location>
        <position position="547"/>
    </location>
    <ligand>
        <name>ATP</name>
        <dbReference type="ChEBI" id="CHEBI:30616"/>
    </ligand>
</feature>
<evidence type="ECO:0000256" key="7">
    <source>
        <dbReference type="ARBA" id="ARBA00022840"/>
    </source>
</evidence>
<feature type="binding site" evidence="14">
    <location>
        <position position="380"/>
    </location>
    <ligand>
        <name>ATP</name>
        <dbReference type="ChEBI" id="CHEBI:30616"/>
    </ligand>
</feature>
<feature type="active site" description="4-aspartylphosphate intermediate" evidence="13">
    <location>
        <position position="380"/>
    </location>
</feature>
<dbReference type="SUPFAM" id="SSF81665">
    <property type="entry name" value="Calcium ATPase, transmembrane domain M"/>
    <property type="match status" value="1"/>
</dbReference>
<proteinExistence type="inferred from homology"/>
<comment type="subcellular location">
    <subcellularLocation>
        <location evidence="1">Endomembrane system</location>
        <topology evidence="1">Multi-pass membrane protein</topology>
    </subcellularLocation>
    <subcellularLocation>
        <location evidence="16">Membrane</location>
        <topology evidence="16">Multi-pass membrane protein</topology>
    </subcellularLocation>
</comment>
<dbReference type="FunFam" id="3.40.50.1000:FF:000014">
    <property type="entry name" value="Phospholipid-transporting ATPase"/>
    <property type="match status" value="1"/>
</dbReference>
<dbReference type="InterPro" id="IPR018303">
    <property type="entry name" value="ATPase_P-typ_P_site"/>
</dbReference>
<dbReference type="SUPFAM" id="SSF51069">
    <property type="entry name" value="Carbonic anhydrase"/>
    <property type="match status" value="1"/>
</dbReference>
<dbReference type="GO" id="GO:0005802">
    <property type="term" value="C:trans-Golgi network"/>
    <property type="evidence" value="ECO:0007669"/>
    <property type="project" value="TreeGrafter"/>
</dbReference>
<dbReference type="PROSITE" id="PS51144">
    <property type="entry name" value="ALPHA_CA_2"/>
    <property type="match status" value="1"/>
</dbReference>
<evidence type="ECO:0000256" key="3">
    <source>
        <dbReference type="ARBA" id="ARBA00022448"/>
    </source>
</evidence>
<dbReference type="GO" id="GO:0005524">
    <property type="term" value="F:ATP binding"/>
    <property type="evidence" value="ECO:0007669"/>
    <property type="project" value="UniProtKB-UniRule"/>
</dbReference>
<keyword evidence="4 16" id="KW-0812">Transmembrane</keyword>
<evidence type="ECO:0000256" key="15">
    <source>
        <dbReference type="PIRSR" id="PIRSR606539-3"/>
    </source>
</evidence>
<protein>
    <recommendedName>
        <fullName evidence="16">Phospholipid-transporting ATPase</fullName>
        <ecNumber evidence="16">7.6.2.1</ecNumber>
    </recommendedName>
</protein>
<dbReference type="GO" id="GO:0000287">
    <property type="term" value="F:magnesium ion binding"/>
    <property type="evidence" value="ECO:0007669"/>
    <property type="project" value="UniProtKB-UniRule"/>
</dbReference>
<feature type="binding site" evidence="14">
    <location>
        <position position="734"/>
    </location>
    <ligand>
        <name>ATP</name>
        <dbReference type="ChEBI" id="CHEBI:30616"/>
    </ligand>
</feature>
<feature type="transmembrane region" description="Helical" evidence="16">
    <location>
        <begin position="899"/>
        <end position="919"/>
    </location>
</feature>
<evidence type="ECO:0000256" key="13">
    <source>
        <dbReference type="PIRSR" id="PIRSR606539-1"/>
    </source>
</evidence>
<feature type="transmembrane region" description="Helical" evidence="16">
    <location>
        <begin position="258"/>
        <end position="280"/>
    </location>
</feature>
<dbReference type="InterPro" id="IPR008250">
    <property type="entry name" value="ATPase_P-typ_transduc_dom_A_sf"/>
</dbReference>
<dbReference type="NCBIfam" id="TIGR01652">
    <property type="entry name" value="ATPase-Plipid"/>
    <property type="match status" value="1"/>
</dbReference>
<evidence type="ECO:0000256" key="8">
    <source>
        <dbReference type="ARBA" id="ARBA00022842"/>
    </source>
</evidence>
<dbReference type="InterPro" id="IPR006539">
    <property type="entry name" value="P-type_ATPase_IV"/>
</dbReference>
<feature type="binding site" evidence="14">
    <location>
        <position position="632"/>
    </location>
    <ligand>
        <name>ATP</name>
        <dbReference type="ChEBI" id="CHEBI:30616"/>
    </ligand>
</feature>
<dbReference type="InterPro" id="IPR023299">
    <property type="entry name" value="ATPase_P-typ_cyto_dom_N"/>
</dbReference>
<dbReference type="Pfam" id="PF16209">
    <property type="entry name" value="PhoLip_ATPase_N"/>
    <property type="match status" value="1"/>
</dbReference>
<dbReference type="GO" id="GO:0016887">
    <property type="term" value="F:ATP hydrolysis activity"/>
    <property type="evidence" value="ECO:0007669"/>
    <property type="project" value="InterPro"/>
</dbReference>
<dbReference type="InterPro" id="IPR036398">
    <property type="entry name" value="CA_dom_sf"/>
</dbReference>
<dbReference type="InterPro" id="IPR023214">
    <property type="entry name" value="HAD_sf"/>
</dbReference>
<dbReference type="Pfam" id="PF13246">
    <property type="entry name" value="Cation_ATPase"/>
    <property type="match status" value="1"/>
</dbReference>
<feature type="binding site" evidence="14">
    <location>
        <position position="740"/>
    </location>
    <ligand>
        <name>ATP</name>
        <dbReference type="ChEBI" id="CHEBI:30616"/>
    </ligand>
</feature>